<gene>
    <name evidence="9" type="ORF">J2Z20_001883</name>
</gene>
<evidence type="ECO:0000256" key="1">
    <source>
        <dbReference type="ARBA" id="ARBA00004651"/>
    </source>
</evidence>
<comment type="caution">
    <text evidence="9">The sequence shown here is derived from an EMBL/GenBank/DDBJ whole genome shotgun (WGS) entry which is preliminary data.</text>
</comment>
<keyword evidence="6 7" id="KW-0472">Membrane</keyword>
<evidence type="ECO:0000256" key="3">
    <source>
        <dbReference type="ARBA" id="ARBA00022475"/>
    </source>
</evidence>
<evidence type="ECO:0000259" key="8">
    <source>
        <dbReference type="PROSITE" id="PS50928"/>
    </source>
</evidence>
<organism evidence="9 10">
    <name type="scientific">Paenibacillus sediminis</name>
    <dbReference type="NCBI Taxonomy" id="664909"/>
    <lineage>
        <taxon>Bacteria</taxon>
        <taxon>Bacillati</taxon>
        <taxon>Bacillota</taxon>
        <taxon>Bacilli</taxon>
        <taxon>Bacillales</taxon>
        <taxon>Paenibacillaceae</taxon>
        <taxon>Paenibacillus</taxon>
    </lineage>
</organism>
<dbReference type="InterPro" id="IPR051393">
    <property type="entry name" value="ABC_transporter_permease"/>
</dbReference>
<keyword evidence="5 7" id="KW-1133">Transmembrane helix</keyword>
<evidence type="ECO:0000313" key="9">
    <source>
        <dbReference type="EMBL" id="MBP1937001.1"/>
    </source>
</evidence>
<evidence type="ECO:0000256" key="6">
    <source>
        <dbReference type="ARBA" id="ARBA00023136"/>
    </source>
</evidence>
<dbReference type="Proteomes" id="UP001519273">
    <property type="component" value="Unassembled WGS sequence"/>
</dbReference>
<evidence type="ECO:0000256" key="2">
    <source>
        <dbReference type="ARBA" id="ARBA00022448"/>
    </source>
</evidence>
<feature type="transmembrane region" description="Helical" evidence="7">
    <location>
        <begin position="123"/>
        <end position="143"/>
    </location>
</feature>
<feature type="transmembrane region" description="Helical" evidence="7">
    <location>
        <begin position="20"/>
        <end position="43"/>
    </location>
</feature>
<dbReference type="PROSITE" id="PS50928">
    <property type="entry name" value="ABC_TM1"/>
    <property type="match status" value="1"/>
</dbReference>
<dbReference type="PANTHER" id="PTHR30193">
    <property type="entry name" value="ABC TRANSPORTER PERMEASE PROTEIN"/>
    <property type="match status" value="1"/>
</dbReference>
<evidence type="ECO:0000313" key="10">
    <source>
        <dbReference type="Proteomes" id="UP001519273"/>
    </source>
</evidence>
<comment type="subcellular location">
    <subcellularLocation>
        <location evidence="1 7">Cell membrane</location>
        <topology evidence="1 7">Multi-pass membrane protein</topology>
    </subcellularLocation>
</comment>
<dbReference type="Pfam" id="PF00528">
    <property type="entry name" value="BPD_transp_1"/>
    <property type="match status" value="1"/>
</dbReference>
<dbReference type="Gene3D" id="1.10.3720.10">
    <property type="entry name" value="MetI-like"/>
    <property type="match status" value="1"/>
</dbReference>
<feature type="transmembrane region" description="Helical" evidence="7">
    <location>
        <begin position="277"/>
        <end position="300"/>
    </location>
</feature>
<feature type="transmembrane region" description="Helical" evidence="7">
    <location>
        <begin position="253"/>
        <end position="271"/>
    </location>
</feature>
<proteinExistence type="inferred from homology"/>
<accession>A0ABS4H3D9</accession>
<evidence type="ECO:0000256" key="5">
    <source>
        <dbReference type="ARBA" id="ARBA00022989"/>
    </source>
</evidence>
<keyword evidence="3" id="KW-1003">Cell membrane</keyword>
<name>A0ABS4H3D9_9BACL</name>
<keyword evidence="10" id="KW-1185">Reference proteome</keyword>
<feature type="domain" description="ABC transmembrane type-1" evidence="8">
    <location>
        <begin position="86"/>
        <end position="301"/>
    </location>
</feature>
<dbReference type="InterPro" id="IPR035906">
    <property type="entry name" value="MetI-like_sf"/>
</dbReference>
<keyword evidence="9" id="KW-0762">Sugar transport</keyword>
<keyword evidence="2 7" id="KW-0813">Transport</keyword>
<sequence>MAAYENKVNRKKQSWIRTIVDSDFAVGWLFALPFLVLWVWWFLYPFLQSFIRSFQDANFASLDQAKFIGFQNYVNILKDHEFYRAVLHSLEIVVIAVPVQTILGLLMAILVNQKIKGKGIFRTVFFIPYITSQIAVTTVFMMLFKQGTFVTKFFGLFGFGNVTWYADTHYALLFVAILFIFQQCGFSMIVYLSALQEVPKDLYEAGQMDGASKWEQFRYITVPYVKPITFFVVSVSTILGFQIYDQIAAISRYGALGSPAGATNTVVTYFYQNGIRYMNIGYGSAAVVLFFFIIMIITFLQKKLLDDKE</sequence>
<dbReference type="PANTHER" id="PTHR30193:SF37">
    <property type="entry name" value="INNER MEMBRANE ABC TRANSPORTER PERMEASE PROTEIN YCJO"/>
    <property type="match status" value="1"/>
</dbReference>
<evidence type="ECO:0000256" key="4">
    <source>
        <dbReference type="ARBA" id="ARBA00022692"/>
    </source>
</evidence>
<reference evidence="9 10" key="1">
    <citation type="submission" date="2021-03" db="EMBL/GenBank/DDBJ databases">
        <title>Genomic Encyclopedia of Type Strains, Phase IV (KMG-IV): sequencing the most valuable type-strain genomes for metagenomic binning, comparative biology and taxonomic classification.</title>
        <authorList>
            <person name="Goeker M."/>
        </authorList>
    </citation>
    <scope>NUCLEOTIDE SEQUENCE [LARGE SCALE GENOMIC DNA]</scope>
    <source>
        <strain evidence="9 10">DSM 23491</strain>
    </source>
</reference>
<dbReference type="SUPFAM" id="SSF161098">
    <property type="entry name" value="MetI-like"/>
    <property type="match status" value="1"/>
</dbReference>
<keyword evidence="4 7" id="KW-0812">Transmembrane</keyword>
<evidence type="ECO:0000256" key="7">
    <source>
        <dbReference type="RuleBase" id="RU363032"/>
    </source>
</evidence>
<dbReference type="CDD" id="cd06261">
    <property type="entry name" value="TM_PBP2"/>
    <property type="match status" value="1"/>
</dbReference>
<feature type="transmembrane region" description="Helical" evidence="7">
    <location>
        <begin position="92"/>
        <end position="111"/>
    </location>
</feature>
<dbReference type="InterPro" id="IPR000515">
    <property type="entry name" value="MetI-like"/>
</dbReference>
<feature type="transmembrane region" description="Helical" evidence="7">
    <location>
        <begin position="224"/>
        <end position="241"/>
    </location>
</feature>
<dbReference type="EMBL" id="JAGGKP010000003">
    <property type="protein sequence ID" value="MBP1937001.1"/>
    <property type="molecule type" value="Genomic_DNA"/>
</dbReference>
<dbReference type="RefSeq" id="WP_209848599.1">
    <property type="nucleotide sequence ID" value="NZ_CBCRVE010000006.1"/>
</dbReference>
<protein>
    <submittedName>
        <fullName evidence="9">Multiple sugar transport system permease protein</fullName>
    </submittedName>
</protein>
<comment type="similarity">
    <text evidence="7">Belongs to the binding-protein-dependent transport system permease family.</text>
</comment>